<reference evidence="15" key="1">
    <citation type="submission" date="2017-04" db="EMBL/GenBank/DDBJ databases">
        <authorList>
            <person name="Varghese N."/>
            <person name="Submissions S."/>
        </authorList>
    </citation>
    <scope>NUCLEOTIDE SEQUENCE [LARGE SCALE GENOMIC DNA]</scope>
    <source>
        <strain evidence="15">DSM 4125</strain>
    </source>
</reference>
<comment type="function">
    <text evidence="1 13">Transfers the gamma-phosphate of ATP to the 4'-position of a tetraacyldisaccharide 1-phosphate intermediate (termed DS-1-P) to form tetraacyldisaccharide 1,4'-bis-phosphate (lipid IVA).</text>
</comment>
<keyword evidence="5 13" id="KW-0444">Lipid biosynthesis</keyword>
<name>A0A1X7KED7_9BACT</name>
<keyword evidence="9 13" id="KW-0418">Kinase</keyword>
<keyword evidence="10 13" id="KW-0067">ATP-binding</keyword>
<evidence type="ECO:0000256" key="9">
    <source>
        <dbReference type="ARBA" id="ARBA00022777"/>
    </source>
</evidence>
<organism evidence="14 15">
    <name type="scientific">Marivirga sericea</name>
    <dbReference type="NCBI Taxonomy" id="1028"/>
    <lineage>
        <taxon>Bacteria</taxon>
        <taxon>Pseudomonadati</taxon>
        <taxon>Bacteroidota</taxon>
        <taxon>Cytophagia</taxon>
        <taxon>Cytophagales</taxon>
        <taxon>Marivirgaceae</taxon>
        <taxon>Marivirga</taxon>
    </lineage>
</organism>
<keyword evidence="11 13" id="KW-0443">Lipid metabolism</keyword>
<dbReference type="GO" id="GO:0009245">
    <property type="term" value="P:lipid A biosynthetic process"/>
    <property type="evidence" value="ECO:0007669"/>
    <property type="project" value="UniProtKB-UniRule"/>
</dbReference>
<evidence type="ECO:0000256" key="6">
    <source>
        <dbReference type="ARBA" id="ARBA00022556"/>
    </source>
</evidence>
<keyword evidence="7 13" id="KW-0808">Transferase</keyword>
<dbReference type="Proteomes" id="UP000193804">
    <property type="component" value="Unassembled WGS sequence"/>
</dbReference>
<dbReference type="GO" id="GO:0009244">
    <property type="term" value="P:lipopolysaccharide core region biosynthetic process"/>
    <property type="evidence" value="ECO:0007669"/>
    <property type="project" value="TreeGrafter"/>
</dbReference>
<evidence type="ECO:0000256" key="2">
    <source>
        <dbReference type="ARBA" id="ARBA00004870"/>
    </source>
</evidence>
<dbReference type="NCBIfam" id="TIGR00682">
    <property type="entry name" value="lpxK"/>
    <property type="match status" value="1"/>
</dbReference>
<dbReference type="InterPro" id="IPR027417">
    <property type="entry name" value="P-loop_NTPase"/>
</dbReference>
<gene>
    <name evidence="13" type="primary">lpxK</name>
    <name evidence="14" type="ORF">SAMN05661096_02621</name>
</gene>
<dbReference type="EC" id="2.7.1.130" evidence="3 13"/>
<comment type="pathway">
    <text evidence="2 13">Glycolipid biosynthesis; lipid IV(A) biosynthesis; lipid IV(A) from (3R)-3-hydroxytetradecanoyl-[acyl-carrier-protein] and UDP-N-acetyl-alpha-D-glucosamine: step 6/6.</text>
</comment>
<dbReference type="PANTHER" id="PTHR42724">
    <property type="entry name" value="TETRAACYLDISACCHARIDE 4'-KINASE"/>
    <property type="match status" value="1"/>
</dbReference>
<dbReference type="InterPro" id="IPR003758">
    <property type="entry name" value="LpxK"/>
</dbReference>
<dbReference type="STRING" id="1028.SAMN05661096_02621"/>
<dbReference type="SUPFAM" id="SSF52540">
    <property type="entry name" value="P-loop containing nucleoside triphosphate hydrolases"/>
    <property type="match status" value="1"/>
</dbReference>
<comment type="catalytic activity">
    <reaction evidence="13">
        <text>a lipid A disaccharide + ATP = a lipid IVA + ADP + H(+)</text>
        <dbReference type="Rhea" id="RHEA:67840"/>
        <dbReference type="ChEBI" id="CHEBI:15378"/>
        <dbReference type="ChEBI" id="CHEBI:30616"/>
        <dbReference type="ChEBI" id="CHEBI:176343"/>
        <dbReference type="ChEBI" id="CHEBI:176425"/>
        <dbReference type="ChEBI" id="CHEBI:456216"/>
        <dbReference type="EC" id="2.7.1.130"/>
    </reaction>
</comment>
<dbReference type="UniPathway" id="UPA00359">
    <property type="reaction ID" value="UER00482"/>
</dbReference>
<keyword evidence="6 13" id="KW-0441">Lipid A biosynthesis</keyword>
<evidence type="ECO:0000313" key="14">
    <source>
        <dbReference type="EMBL" id="SMG39298.1"/>
    </source>
</evidence>
<dbReference type="GO" id="GO:0009029">
    <property type="term" value="F:lipid-A 4'-kinase activity"/>
    <property type="evidence" value="ECO:0007669"/>
    <property type="project" value="UniProtKB-UniRule"/>
</dbReference>
<dbReference type="HAMAP" id="MF_00409">
    <property type="entry name" value="LpxK"/>
    <property type="match status" value="1"/>
</dbReference>
<dbReference type="EMBL" id="FXAW01000005">
    <property type="protein sequence ID" value="SMG39298.1"/>
    <property type="molecule type" value="Genomic_DNA"/>
</dbReference>
<dbReference type="Pfam" id="PF02606">
    <property type="entry name" value="LpxK"/>
    <property type="match status" value="1"/>
</dbReference>
<evidence type="ECO:0000256" key="7">
    <source>
        <dbReference type="ARBA" id="ARBA00022679"/>
    </source>
</evidence>
<dbReference type="GO" id="GO:0005886">
    <property type="term" value="C:plasma membrane"/>
    <property type="evidence" value="ECO:0007669"/>
    <property type="project" value="TreeGrafter"/>
</dbReference>
<evidence type="ECO:0000256" key="4">
    <source>
        <dbReference type="ARBA" id="ARBA00016436"/>
    </source>
</evidence>
<comment type="similarity">
    <text evidence="13">Belongs to the LpxK family.</text>
</comment>
<keyword evidence="8 13" id="KW-0547">Nucleotide-binding</keyword>
<evidence type="ECO:0000256" key="10">
    <source>
        <dbReference type="ARBA" id="ARBA00022840"/>
    </source>
</evidence>
<evidence type="ECO:0000256" key="3">
    <source>
        <dbReference type="ARBA" id="ARBA00012071"/>
    </source>
</evidence>
<dbReference type="GO" id="GO:0005524">
    <property type="term" value="F:ATP binding"/>
    <property type="evidence" value="ECO:0007669"/>
    <property type="project" value="UniProtKB-UniRule"/>
</dbReference>
<proteinExistence type="inferred from homology"/>
<dbReference type="AlphaFoldDB" id="A0A1X7KED7"/>
<sequence>MQVFKKKYWQLLMSPFSILYKFVMQFRNHLYDIEYKPVFRFDTKIISVGNLSMGGTGKTPFVEYVIRFLIERGYSNKVATLSRGYGRRSKGFRLANDHDLPQTIGDEPFQIYQKFKDHVTVSVGEDRVLAIPSIIYEHPENEVIVLDDAYQHRSVEPNFSVLLTDYNSIFYKDYVLPSGTLRESRMGAERADVVMVTKCPPDLGQDEMQIIRDNISIYTDKSVFFTTIKYKEAVAAMNRRQARKRIILVTGIAYAQKFKEYLSQERFEIMKHFDFADHHVFNSKEINAIERLAEQENADIITTEKDWVRLMSMPELGESFQNKLFYIPIMVQFLEDEESFHRILEDSIIRVE</sequence>
<dbReference type="PANTHER" id="PTHR42724:SF1">
    <property type="entry name" value="TETRAACYLDISACCHARIDE 4'-KINASE, MITOCHONDRIAL-RELATED"/>
    <property type="match status" value="1"/>
</dbReference>
<evidence type="ECO:0000313" key="15">
    <source>
        <dbReference type="Proteomes" id="UP000193804"/>
    </source>
</evidence>
<evidence type="ECO:0000256" key="11">
    <source>
        <dbReference type="ARBA" id="ARBA00023098"/>
    </source>
</evidence>
<evidence type="ECO:0000256" key="13">
    <source>
        <dbReference type="HAMAP-Rule" id="MF_00409"/>
    </source>
</evidence>
<evidence type="ECO:0000256" key="12">
    <source>
        <dbReference type="ARBA" id="ARBA00029757"/>
    </source>
</evidence>
<evidence type="ECO:0000256" key="1">
    <source>
        <dbReference type="ARBA" id="ARBA00002274"/>
    </source>
</evidence>
<keyword evidence="15" id="KW-1185">Reference proteome</keyword>
<accession>A0A1X7KED7</accession>
<evidence type="ECO:0000256" key="8">
    <source>
        <dbReference type="ARBA" id="ARBA00022741"/>
    </source>
</evidence>
<evidence type="ECO:0000256" key="5">
    <source>
        <dbReference type="ARBA" id="ARBA00022516"/>
    </source>
</evidence>
<protein>
    <recommendedName>
        <fullName evidence="4 13">Tetraacyldisaccharide 4'-kinase</fullName>
        <ecNumber evidence="3 13">2.7.1.130</ecNumber>
    </recommendedName>
    <alternativeName>
        <fullName evidence="12 13">Lipid A 4'-kinase</fullName>
    </alternativeName>
</protein>
<feature type="binding site" evidence="13">
    <location>
        <begin position="52"/>
        <end position="59"/>
    </location>
    <ligand>
        <name>ATP</name>
        <dbReference type="ChEBI" id="CHEBI:30616"/>
    </ligand>
</feature>